<organism evidence="14 15">
    <name type="scientific">Capronia epimyces CBS 606.96</name>
    <dbReference type="NCBI Taxonomy" id="1182542"/>
    <lineage>
        <taxon>Eukaryota</taxon>
        <taxon>Fungi</taxon>
        <taxon>Dikarya</taxon>
        <taxon>Ascomycota</taxon>
        <taxon>Pezizomycotina</taxon>
        <taxon>Eurotiomycetes</taxon>
        <taxon>Chaetothyriomycetidae</taxon>
        <taxon>Chaetothyriales</taxon>
        <taxon>Herpotrichiellaceae</taxon>
        <taxon>Capronia</taxon>
    </lineage>
</organism>
<evidence type="ECO:0000256" key="10">
    <source>
        <dbReference type="ARBA" id="ARBA00023004"/>
    </source>
</evidence>
<dbReference type="SUPFAM" id="SSF50022">
    <property type="entry name" value="ISP domain"/>
    <property type="match status" value="1"/>
</dbReference>
<evidence type="ECO:0000256" key="9">
    <source>
        <dbReference type="ARBA" id="ARBA00023002"/>
    </source>
</evidence>
<evidence type="ECO:0000256" key="2">
    <source>
        <dbReference type="ARBA" id="ARBA00002149"/>
    </source>
</evidence>
<evidence type="ECO:0000256" key="11">
    <source>
        <dbReference type="ARBA" id="ARBA00023014"/>
    </source>
</evidence>
<dbReference type="EMBL" id="AMGY01000001">
    <property type="protein sequence ID" value="EXJ92972.1"/>
    <property type="molecule type" value="Genomic_DNA"/>
</dbReference>
<evidence type="ECO:0000259" key="13">
    <source>
        <dbReference type="PROSITE" id="PS51296"/>
    </source>
</evidence>
<keyword evidence="9" id="KW-0560">Oxidoreductase</keyword>
<evidence type="ECO:0000313" key="15">
    <source>
        <dbReference type="Proteomes" id="UP000019478"/>
    </source>
</evidence>
<dbReference type="Gene3D" id="3.90.380.10">
    <property type="entry name" value="Naphthalene 1,2-dioxygenase Alpha Subunit, Chain A, domain 1"/>
    <property type="match status" value="1"/>
</dbReference>
<dbReference type="PRINTS" id="PR00090">
    <property type="entry name" value="RNGDIOXGNASE"/>
</dbReference>
<dbReference type="eggNOG" id="ENOG502QQJW">
    <property type="taxonomic scope" value="Eukaryota"/>
</dbReference>
<dbReference type="PROSITE" id="PS51296">
    <property type="entry name" value="RIESKE"/>
    <property type="match status" value="1"/>
</dbReference>
<comment type="catalytic activity">
    <reaction evidence="12">
        <text>choline + 2 reduced [2Fe-2S]-[ferredoxin] + O2 + 2 H(+) = betaine aldehyde hydrate + 2 oxidized [2Fe-2S]-[ferredoxin] + H2O</text>
        <dbReference type="Rhea" id="RHEA:17769"/>
        <dbReference type="Rhea" id="RHEA-COMP:10000"/>
        <dbReference type="Rhea" id="RHEA-COMP:10001"/>
        <dbReference type="ChEBI" id="CHEBI:15354"/>
        <dbReference type="ChEBI" id="CHEBI:15377"/>
        <dbReference type="ChEBI" id="CHEBI:15378"/>
        <dbReference type="ChEBI" id="CHEBI:15379"/>
        <dbReference type="ChEBI" id="CHEBI:15870"/>
        <dbReference type="ChEBI" id="CHEBI:33737"/>
        <dbReference type="ChEBI" id="CHEBI:33738"/>
        <dbReference type="EC" id="1.14.15.7"/>
    </reaction>
</comment>
<dbReference type="STRING" id="1182542.W9YJA5"/>
<evidence type="ECO:0000256" key="7">
    <source>
        <dbReference type="ARBA" id="ARBA00022714"/>
    </source>
</evidence>
<dbReference type="Pfam" id="PF00848">
    <property type="entry name" value="Ring_hydroxyl_A"/>
    <property type="match status" value="2"/>
</dbReference>
<dbReference type="RefSeq" id="XP_007729862.1">
    <property type="nucleotide sequence ID" value="XM_007731672.1"/>
</dbReference>
<comment type="pathway">
    <text evidence="3">Amine and polyamine biosynthesis; betaine biosynthesis via choline pathway; betaine aldehyde from choline (monooxygenase route): step 1/1.</text>
</comment>
<name>W9YJA5_9EURO</name>
<evidence type="ECO:0000256" key="1">
    <source>
        <dbReference type="ARBA" id="ARBA00001962"/>
    </source>
</evidence>
<reference evidence="14 15" key="1">
    <citation type="submission" date="2013-03" db="EMBL/GenBank/DDBJ databases">
        <title>The Genome Sequence of Capronia epimyces CBS 606.96.</title>
        <authorList>
            <consortium name="The Broad Institute Genomics Platform"/>
            <person name="Cuomo C."/>
            <person name="de Hoog S."/>
            <person name="Gorbushina A."/>
            <person name="Walker B."/>
            <person name="Young S.K."/>
            <person name="Zeng Q."/>
            <person name="Gargeya S."/>
            <person name="Fitzgerald M."/>
            <person name="Haas B."/>
            <person name="Abouelleil A."/>
            <person name="Allen A.W."/>
            <person name="Alvarado L."/>
            <person name="Arachchi H.M."/>
            <person name="Berlin A.M."/>
            <person name="Chapman S.B."/>
            <person name="Gainer-Dewar J."/>
            <person name="Goldberg J."/>
            <person name="Griggs A."/>
            <person name="Gujja S."/>
            <person name="Hansen M."/>
            <person name="Howarth C."/>
            <person name="Imamovic A."/>
            <person name="Ireland A."/>
            <person name="Larimer J."/>
            <person name="McCowan C."/>
            <person name="Murphy C."/>
            <person name="Pearson M."/>
            <person name="Poon T.W."/>
            <person name="Priest M."/>
            <person name="Roberts A."/>
            <person name="Saif S."/>
            <person name="Shea T."/>
            <person name="Sisk P."/>
            <person name="Sykes S."/>
            <person name="Wortman J."/>
            <person name="Nusbaum C."/>
            <person name="Birren B."/>
        </authorList>
    </citation>
    <scope>NUCLEOTIDE SEQUENCE [LARGE SCALE GENOMIC DNA]</scope>
    <source>
        <strain evidence="14 15">CBS 606.96</strain>
    </source>
</reference>
<feature type="domain" description="Rieske" evidence="13">
    <location>
        <begin position="66"/>
        <end position="152"/>
    </location>
</feature>
<dbReference type="SUPFAM" id="SSF55961">
    <property type="entry name" value="Bet v1-like"/>
    <property type="match status" value="1"/>
</dbReference>
<comment type="caution">
    <text evidence="14">The sequence shown here is derived from an EMBL/GenBank/DDBJ whole genome shotgun (WGS) entry which is preliminary data.</text>
</comment>
<gene>
    <name evidence="14" type="ORF">A1O3_01528</name>
</gene>
<dbReference type="CDD" id="cd00680">
    <property type="entry name" value="RHO_alpha_C"/>
    <property type="match status" value="1"/>
</dbReference>
<comment type="cofactor">
    <cofactor evidence="1">
        <name>Fe cation</name>
        <dbReference type="ChEBI" id="CHEBI:24875"/>
    </cofactor>
</comment>
<dbReference type="OrthoDB" id="426882at2759"/>
<evidence type="ECO:0000313" key="14">
    <source>
        <dbReference type="EMBL" id="EXJ92972.1"/>
    </source>
</evidence>
<keyword evidence="10" id="KW-0408">Iron</keyword>
<dbReference type="InterPro" id="IPR015879">
    <property type="entry name" value="Ring_hydroxy_dOase_asu_C_dom"/>
</dbReference>
<dbReference type="InterPro" id="IPR001663">
    <property type="entry name" value="Rng_hydr_dOase-A"/>
</dbReference>
<dbReference type="PANTHER" id="PTHR43756:SF5">
    <property type="entry name" value="CHOLINE MONOOXYGENASE, CHLOROPLASTIC"/>
    <property type="match status" value="1"/>
</dbReference>
<dbReference type="InterPro" id="IPR036922">
    <property type="entry name" value="Rieske_2Fe-2S_sf"/>
</dbReference>
<evidence type="ECO:0000256" key="4">
    <source>
        <dbReference type="ARBA" id="ARBA00010848"/>
    </source>
</evidence>
<dbReference type="GeneID" id="19165662"/>
<keyword evidence="7" id="KW-0001">2Fe-2S</keyword>
<evidence type="ECO:0000256" key="12">
    <source>
        <dbReference type="ARBA" id="ARBA00049097"/>
    </source>
</evidence>
<dbReference type="GO" id="GO:0051537">
    <property type="term" value="F:2 iron, 2 sulfur cluster binding"/>
    <property type="evidence" value="ECO:0007669"/>
    <property type="project" value="UniProtKB-KW"/>
</dbReference>
<evidence type="ECO:0000256" key="6">
    <source>
        <dbReference type="ARBA" id="ARBA00014931"/>
    </source>
</evidence>
<comment type="function">
    <text evidence="2">Catalyzes the first step of the osmoprotectant glycine betaine synthesis.</text>
</comment>
<dbReference type="HOGENOM" id="CLU_026244_1_2_1"/>
<dbReference type="GO" id="GO:0005506">
    <property type="term" value="F:iron ion binding"/>
    <property type="evidence" value="ECO:0007669"/>
    <property type="project" value="InterPro"/>
</dbReference>
<dbReference type="CDD" id="cd03469">
    <property type="entry name" value="Rieske_RO_Alpha_N"/>
    <property type="match status" value="1"/>
</dbReference>
<keyword evidence="11" id="KW-0411">Iron-sulfur</keyword>
<comment type="similarity">
    <text evidence="4">Belongs to the choline monooxygenase family.</text>
</comment>
<proteinExistence type="inferred from homology"/>
<dbReference type="UniPathway" id="UPA00529">
    <property type="reaction ID" value="UER00430"/>
</dbReference>
<sequence>MASALKWILGQPSPSPSETASLKTKTTKRGLPASWYRSPELYQLERRAIFSRKWLLVTHKNRFGQPGDLLRFTEAGFDFFLCLDREGKLGGFFNICRHRGFPLVHKEQDHVKILACKYHGWSYGLNGKLAKAPHFEQFPDFDKEENGLLPIHVHIDALGFVWVNLDTSSPTPEPWSEQFEGVDTQDRLQSFNFQEYRFDHTWGMQGDYNWKTLADNYNECLHCRTAHPDTNGVVDVTVYRETGLNEGKVQIASTFFYPNACTTVSPHYFYMMRCVPTSATTCSMEYEVYRHQDASDEDFNNIDQIYKRVLTEDKWLCNNTQRNLEAGVFVNGQMHPDYEFGPLYFQSLVKEWVLQHHAEEQKQKKQIWPAAQQLATDTDTNTRTTQDEIAFCAGLECGPDAEPRLAW</sequence>
<dbReference type="GO" id="GO:0019133">
    <property type="term" value="F:choline monooxygenase activity"/>
    <property type="evidence" value="ECO:0007669"/>
    <property type="project" value="UniProtKB-EC"/>
</dbReference>
<dbReference type="InterPro" id="IPR017941">
    <property type="entry name" value="Rieske_2Fe-2S"/>
</dbReference>
<accession>W9YJA5</accession>
<evidence type="ECO:0000256" key="5">
    <source>
        <dbReference type="ARBA" id="ARBA00012763"/>
    </source>
</evidence>
<keyword evidence="15" id="KW-1185">Reference proteome</keyword>
<dbReference type="Pfam" id="PF00355">
    <property type="entry name" value="Rieske"/>
    <property type="match status" value="1"/>
</dbReference>
<dbReference type="Proteomes" id="UP000019478">
    <property type="component" value="Unassembled WGS sequence"/>
</dbReference>
<evidence type="ECO:0000256" key="3">
    <source>
        <dbReference type="ARBA" id="ARBA00004866"/>
    </source>
</evidence>
<dbReference type="GO" id="GO:0019285">
    <property type="term" value="P:glycine betaine biosynthetic process from choline"/>
    <property type="evidence" value="ECO:0007669"/>
    <property type="project" value="UniProtKB-UniPathway"/>
</dbReference>
<dbReference type="Gene3D" id="2.102.10.10">
    <property type="entry name" value="Rieske [2Fe-2S] iron-sulphur domain"/>
    <property type="match status" value="1"/>
</dbReference>
<dbReference type="PANTHER" id="PTHR43756">
    <property type="entry name" value="CHOLINE MONOOXYGENASE, CHLOROPLASTIC"/>
    <property type="match status" value="1"/>
</dbReference>
<dbReference type="AlphaFoldDB" id="W9YJA5"/>
<dbReference type="EC" id="1.14.15.7" evidence="5"/>
<keyword evidence="8" id="KW-0479">Metal-binding</keyword>
<evidence type="ECO:0000256" key="8">
    <source>
        <dbReference type="ARBA" id="ARBA00022723"/>
    </source>
</evidence>
<protein>
    <recommendedName>
        <fullName evidence="6">Choline monooxygenase, chloroplastic</fullName>
        <ecNumber evidence="5">1.14.15.7</ecNumber>
    </recommendedName>
</protein>